<organism evidence="3 4">
    <name type="scientific">Pseudoalteromonas spongiae</name>
    <dbReference type="NCBI Taxonomy" id="298657"/>
    <lineage>
        <taxon>Bacteria</taxon>
        <taxon>Pseudomonadati</taxon>
        <taxon>Pseudomonadota</taxon>
        <taxon>Gammaproteobacteria</taxon>
        <taxon>Alteromonadales</taxon>
        <taxon>Pseudoalteromonadaceae</taxon>
        <taxon>Pseudoalteromonas</taxon>
    </lineage>
</organism>
<feature type="signal peptide" evidence="1">
    <location>
        <begin position="1"/>
        <end position="26"/>
    </location>
</feature>
<evidence type="ECO:0000259" key="2">
    <source>
        <dbReference type="Pfam" id="PF12706"/>
    </source>
</evidence>
<dbReference type="PANTHER" id="PTHR15032">
    <property type="entry name" value="N-ACYL-PHOSPHATIDYLETHANOLAMINE-HYDROLYZING PHOSPHOLIPASE D"/>
    <property type="match status" value="1"/>
</dbReference>
<dbReference type="PROSITE" id="PS51257">
    <property type="entry name" value="PROKAR_LIPOPROTEIN"/>
    <property type="match status" value="1"/>
</dbReference>
<dbReference type="InterPro" id="IPR036866">
    <property type="entry name" value="RibonucZ/Hydroxyglut_hydro"/>
</dbReference>
<name>A0ABU8EXJ2_9GAMM</name>
<feature type="chain" id="PRO_5046198267" evidence="1">
    <location>
        <begin position="27"/>
        <end position="375"/>
    </location>
</feature>
<evidence type="ECO:0000313" key="3">
    <source>
        <dbReference type="EMBL" id="MEI4551702.1"/>
    </source>
</evidence>
<proteinExistence type="predicted"/>
<dbReference type="SUPFAM" id="SSF56281">
    <property type="entry name" value="Metallo-hydrolase/oxidoreductase"/>
    <property type="match status" value="1"/>
</dbReference>
<reference evidence="3 4" key="1">
    <citation type="submission" date="2023-12" db="EMBL/GenBank/DDBJ databases">
        <title>Friends and Foes: Symbiotic and Algicidal bacterial influence on Karenia brevis blooms.</title>
        <authorList>
            <person name="Fei C."/>
            <person name="Mohamed A.R."/>
            <person name="Booker A."/>
            <person name="Arshad M."/>
            <person name="Klass S."/>
            <person name="Ahn S."/>
            <person name="Gilbert P.M."/>
            <person name="Heil C.A."/>
            <person name="Martinez J.M."/>
            <person name="Amin S.A."/>
        </authorList>
    </citation>
    <scope>NUCLEOTIDE SEQUENCE [LARGE SCALE GENOMIC DNA]</scope>
    <source>
        <strain evidence="3 4">CE15</strain>
    </source>
</reference>
<evidence type="ECO:0000313" key="4">
    <source>
        <dbReference type="Proteomes" id="UP001382455"/>
    </source>
</evidence>
<keyword evidence="1" id="KW-0732">Signal</keyword>
<dbReference type="Pfam" id="PF12706">
    <property type="entry name" value="Lactamase_B_2"/>
    <property type="match status" value="1"/>
</dbReference>
<protein>
    <submittedName>
        <fullName evidence="3">MBL fold metallo-hydrolase</fullName>
    </submittedName>
</protein>
<dbReference type="RefSeq" id="WP_336436638.1">
    <property type="nucleotide sequence ID" value="NZ_JBAWKS010000002.1"/>
</dbReference>
<keyword evidence="4" id="KW-1185">Reference proteome</keyword>
<dbReference type="EMBL" id="JBAWKS010000002">
    <property type="protein sequence ID" value="MEI4551702.1"/>
    <property type="molecule type" value="Genomic_DNA"/>
</dbReference>
<feature type="domain" description="Metallo-beta-lactamase" evidence="2">
    <location>
        <begin position="117"/>
        <end position="309"/>
    </location>
</feature>
<dbReference type="InterPro" id="IPR001279">
    <property type="entry name" value="Metallo-B-lactamas"/>
</dbReference>
<gene>
    <name evidence="3" type="ORF">WAE96_18640</name>
</gene>
<accession>A0ABU8EXJ2</accession>
<sequence>MKTIKWLSLLLIILFIGACTVNNNLATEGTKKAPNQSLYKNGKFYNADTMAPNSLRKVAGIFVRYFTEKKLNAIPEQPLPMNTVSREQLDLLDDNEIHIVKLGHSSILLKVYGEFWLLDPVFAERASPFTFMGPKRFHPTPISIEALPPIDKVLISHNHYDHLDKHSVKLLADKTKQFLVPLGVASDLAKWGISPTKVKEFDWWQELATTNGFIAFTPTKHFSGRALNDGNKSLWGSWVISANAKTLYFSGDSGYFSGFKDIGERYGPFDMTFIETGAYDKDWPDVHMTPEQSLQAHLDLNGKIMTPIHNGTFDLAFHAWYEPLERILTQATQHAVSLNTPIVGEIQQLGQAANTYAWWQDYMPSTKPTTLVATN</sequence>
<comment type="caution">
    <text evidence="3">The sequence shown here is derived from an EMBL/GenBank/DDBJ whole genome shotgun (WGS) entry which is preliminary data.</text>
</comment>
<dbReference type="Gene3D" id="3.60.15.10">
    <property type="entry name" value="Ribonuclease Z/Hydroxyacylglutathione hydrolase-like"/>
    <property type="match status" value="1"/>
</dbReference>
<dbReference type="Proteomes" id="UP001382455">
    <property type="component" value="Unassembled WGS sequence"/>
</dbReference>
<evidence type="ECO:0000256" key="1">
    <source>
        <dbReference type="SAM" id="SignalP"/>
    </source>
</evidence>
<dbReference type="PANTHER" id="PTHR15032:SF4">
    <property type="entry name" value="N-ACYL-PHOSPHATIDYLETHANOLAMINE-HYDROLYZING PHOSPHOLIPASE D"/>
    <property type="match status" value="1"/>
</dbReference>